<dbReference type="CDD" id="cd05474">
    <property type="entry name" value="SAP_like"/>
    <property type="match status" value="1"/>
</dbReference>
<organism evidence="8 9">
    <name type="scientific">Hyaloscypha variabilis (strain UAMH 11265 / GT02V1 / F)</name>
    <name type="common">Meliniomyces variabilis</name>
    <dbReference type="NCBI Taxonomy" id="1149755"/>
    <lineage>
        <taxon>Eukaryota</taxon>
        <taxon>Fungi</taxon>
        <taxon>Dikarya</taxon>
        <taxon>Ascomycota</taxon>
        <taxon>Pezizomycotina</taxon>
        <taxon>Leotiomycetes</taxon>
        <taxon>Helotiales</taxon>
        <taxon>Hyaloscyphaceae</taxon>
        <taxon>Hyaloscypha</taxon>
        <taxon>Hyaloscypha variabilis</taxon>
    </lineage>
</organism>
<protein>
    <submittedName>
        <fullName evidence="8">Acid protease</fullName>
    </submittedName>
</protein>
<dbReference type="InterPro" id="IPR021109">
    <property type="entry name" value="Peptidase_aspartic_dom_sf"/>
</dbReference>
<dbReference type="EMBL" id="KZ613955">
    <property type="protein sequence ID" value="PMD33782.1"/>
    <property type="molecule type" value="Genomic_DNA"/>
</dbReference>
<dbReference type="PROSITE" id="PS51257">
    <property type="entry name" value="PROKAR_LIPOPROTEIN"/>
    <property type="match status" value="1"/>
</dbReference>
<evidence type="ECO:0000256" key="5">
    <source>
        <dbReference type="ARBA" id="ARBA00022801"/>
    </source>
</evidence>
<dbReference type="PRINTS" id="PR00792">
    <property type="entry name" value="PEPSIN"/>
</dbReference>
<dbReference type="Gene3D" id="2.40.70.10">
    <property type="entry name" value="Acid Proteases"/>
    <property type="match status" value="2"/>
</dbReference>
<evidence type="ECO:0000256" key="4">
    <source>
        <dbReference type="ARBA" id="ARBA00022750"/>
    </source>
</evidence>
<feature type="active site" evidence="6">
    <location>
        <position position="283"/>
    </location>
</feature>
<reference evidence="8 9" key="1">
    <citation type="submission" date="2016-04" db="EMBL/GenBank/DDBJ databases">
        <title>A degradative enzymes factory behind the ericoid mycorrhizal symbiosis.</title>
        <authorList>
            <consortium name="DOE Joint Genome Institute"/>
            <person name="Martino E."/>
            <person name="Morin E."/>
            <person name="Grelet G."/>
            <person name="Kuo A."/>
            <person name="Kohler A."/>
            <person name="Daghino S."/>
            <person name="Barry K."/>
            <person name="Choi C."/>
            <person name="Cichocki N."/>
            <person name="Clum A."/>
            <person name="Copeland A."/>
            <person name="Hainaut M."/>
            <person name="Haridas S."/>
            <person name="Labutti K."/>
            <person name="Lindquist E."/>
            <person name="Lipzen A."/>
            <person name="Khouja H.-R."/>
            <person name="Murat C."/>
            <person name="Ohm R."/>
            <person name="Olson A."/>
            <person name="Spatafora J."/>
            <person name="Veneault-Fourrey C."/>
            <person name="Henrissat B."/>
            <person name="Grigoriev I."/>
            <person name="Martin F."/>
            <person name="Perotto S."/>
        </authorList>
    </citation>
    <scope>NUCLEOTIDE SEQUENCE [LARGE SCALE GENOMIC DNA]</scope>
    <source>
        <strain evidence="8 9">F</strain>
    </source>
</reference>
<keyword evidence="3" id="KW-0732">Signal</keyword>
<dbReference type="PANTHER" id="PTHR47966">
    <property type="entry name" value="BETA-SITE APP-CLEAVING ENZYME, ISOFORM A-RELATED"/>
    <property type="match status" value="1"/>
</dbReference>
<dbReference type="AlphaFoldDB" id="A0A2J6R5I5"/>
<dbReference type="Proteomes" id="UP000235786">
    <property type="component" value="Unassembled WGS sequence"/>
</dbReference>
<sequence>MKAPITSAIVAVAALSSCAIAVVTLPISRKTQHSSQIRRRDPITEILGNNETGGLYTADAVVGTPPQKITFQIDTGSSDVWMLAASADLCTNPVLQAERRRGGFEEKKSSSFKVSKKNAFSITYVDGTGSAGDYIQDTLSFGGATIKQLEMGIAYTSTVPMGIMGIGYDFTEASNDGTATAFIYPSIIDTMVTQGLINTKAYSLYLDDLEEATGSIIFGGLDSEKYYGSLTQLPIVPGTLVNGSKAYGFPAVMMSGLSMISSKTGQATNFADRYLAEYPVVLDSGSTVSLLDPVLGQAMLTAINGVYDYTVTGLLFVDCSLRNDVSTFNFAFGGTATAPKVTIKVPISELVYDLTGLYAIPAGVTLPRLPFKNPCAFGIMFNTDSPAQSTSILGDTFLRSAYVVYDLQNNLIGMAQTNFDSNQTNIVEFFANQTKIPDVAGIPVPASLQLPALAPTVPVVAPTVVPKLTTSLRVLPSRTTARVPPKVTTKSI</sequence>
<proteinExistence type="inferred from homology"/>
<evidence type="ECO:0000256" key="3">
    <source>
        <dbReference type="ARBA" id="ARBA00022729"/>
    </source>
</evidence>
<name>A0A2J6R5I5_HYAVF</name>
<keyword evidence="9" id="KW-1185">Reference proteome</keyword>
<feature type="domain" description="Peptidase A1" evidence="7">
    <location>
        <begin position="56"/>
        <end position="415"/>
    </location>
</feature>
<dbReference type="InterPro" id="IPR033876">
    <property type="entry name" value="SAP-like"/>
</dbReference>
<dbReference type="Pfam" id="PF00026">
    <property type="entry name" value="Asp"/>
    <property type="match status" value="1"/>
</dbReference>
<dbReference type="InterPro" id="IPR001461">
    <property type="entry name" value="Aspartic_peptidase_A1"/>
</dbReference>
<dbReference type="SUPFAM" id="SSF50630">
    <property type="entry name" value="Acid proteases"/>
    <property type="match status" value="1"/>
</dbReference>
<dbReference type="InterPro" id="IPR033121">
    <property type="entry name" value="PEPTIDASE_A1"/>
</dbReference>
<dbReference type="GO" id="GO:0004190">
    <property type="term" value="F:aspartic-type endopeptidase activity"/>
    <property type="evidence" value="ECO:0007669"/>
    <property type="project" value="UniProtKB-KW"/>
</dbReference>
<dbReference type="OrthoDB" id="771136at2759"/>
<evidence type="ECO:0000256" key="1">
    <source>
        <dbReference type="ARBA" id="ARBA00007447"/>
    </source>
</evidence>
<dbReference type="GO" id="GO:0006508">
    <property type="term" value="P:proteolysis"/>
    <property type="evidence" value="ECO:0007669"/>
    <property type="project" value="UniProtKB-KW"/>
</dbReference>
<keyword evidence="2 8" id="KW-0645">Protease</keyword>
<keyword evidence="4" id="KW-0064">Aspartyl protease</keyword>
<keyword evidence="5" id="KW-0378">Hydrolase</keyword>
<dbReference type="STRING" id="1149755.A0A2J6R5I5"/>
<evidence type="ECO:0000313" key="8">
    <source>
        <dbReference type="EMBL" id="PMD33782.1"/>
    </source>
</evidence>
<evidence type="ECO:0000256" key="2">
    <source>
        <dbReference type="ARBA" id="ARBA00022670"/>
    </source>
</evidence>
<dbReference type="PROSITE" id="PS51767">
    <property type="entry name" value="PEPTIDASE_A1"/>
    <property type="match status" value="1"/>
</dbReference>
<feature type="active site" evidence="6">
    <location>
        <position position="74"/>
    </location>
</feature>
<dbReference type="PANTHER" id="PTHR47966:SF65">
    <property type="entry name" value="ASPARTIC-TYPE ENDOPEPTIDASE"/>
    <property type="match status" value="1"/>
</dbReference>
<comment type="similarity">
    <text evidence="1">Belongs to the peptidase A1 family.</text>
</comment>
<accession>A0A2J6R5I5</accession>
<evidence type="ECO:0000313" key="9">
    <source>
        <dbReference type="Proteomes" id="UP000235786"/>
    </source>
</evidence>
<evidence type="ECO:0000259" key="7">
    <source>
        <dbReference type="PROSITE" id="PS51767"/>
    </source>
</evidence>
<gene>
    <name evidence="8" type="ORF">L207DRAFT_498290</name>
</gene>
<evidence type="ECO:0000256" key="6">
    <source>
        <dbReference type="PIRSR" id="PIRSR601461-1"/>
    </source>
</evidence>